<dbReference type="PANTHER" id="PTHR42718:SF23">
    <property type="entry name" value="MAJOR FACILITATOR SUPERFAMILY (MFS) PROFILE DOMAIN-CONTAINING PROTEIN"/>
    <property type="match status" value="1"/>
</dbReference>
<feature type="transmembrane region" description="Helical" evidence="6">
    <location>
        <begin position="119"/>
        <end position="138"/>
    </location>
</feature>
<feature type="transmembrane region" description="Helical" evidence="6">
    <location>
        <begin position="50"/>
        <end position="67"/>
    </location>
</feature>
<feature type="transmembrane region" description="Helical" evidence="6">
    <location>
        <begin position="87"/>
        <end position="107"/>
    </location>
</feature>
<dbReference type="GO" id="GO:0016020">
    <property type="term" value="C:membrane"/>
    <property type="evidence" value="ECO:0007669"/>
    <property type="project" value="UniProtKB-SubCell"/>
</dbReference>
<dbReference type="Gene3D" id="1.20.1250.20">
    <property type="entry name" value="MFS general substrate transporter like domains"/>
    <property type="match status" value="1"/>
</dbReference>
<feature type="transmembrane region" description="Helical" evidence="6">
    <location>
        <begin position="277"/>
        <end position="296"/>
    </location>
</feature>
<feature type="transmembrane region" description="Helical" evidence="6">
    <location>
        <begin position="495"/>
        <end position="515"/>
    </location>
</feature>
<dbReference type="STRING" id="984486.A0A1E3QLL1"/>
<feature type="transmembrane region" description="Helical" evidence="6">
    <location>
        <begin position="412"/>
        <end position="432"/>
    </location>
</feature>
<dbReference type="GO" id="GO:0022857">
    <property type="term" value="F:transmembrane transporter activity"/>
    <property type="evidence" value="ECO:0007669"/>
    <property type="project" value="InterPro"/>
</dbReference>
<reference evidence="9" key="1">
    <citation type="submission" date="2016-05" db="EMBL/GenBank/DDBJ databases">
        <title>Comparative genomics of biotechnologically important yeasts.</title>
        <authorList>
            <consortium name="DOE Joint Genome Institute"/>
            <person name="Riley R."/>
            <person name="Haridas S."/>
            <person name="Wolfe K.H."/>
            <person name="Lopes M.R."/>
            <person name="Hittinger C.T."/>
            <person name="Goker M."/>
            <person name="Salamov A."/>
            <person name="Wisecaver J."/>
            <person name="Long T.M."/>
            <person name="Aerts A.L."/>
            <person name="Barry K."/>
            <person name="Choi C."/>
            <person name="Clum A."/>
            <person name="Coughlan A.Y."/>
            <person name="Deshpande S."/>
            <person name="Douglass A.P."/>
            <person name="Hanson S.J."/>
            <person name="Klenk H.-P."/>
            <person name="Labutti K."/>
            <person name="Lapidus A."/>
            <person name="Lindquist E."/>
            <person name="Lipzen A."/>
            <person name="Meier-Kolthoff J.P."/>
            <person name="Ohm R.A."/>
            <person name="Otillar R.P."/>
            <person name="Pangilinan J."/>
            <person name="Peng Y."/>
            <person name="Rokas A."/>
            <person name="Rosa C.A."/>
            <person name="Scheuner C."/>
            <person name="Sibirny A.A."/>
            <person name="Slot J.C."/>
            <person name="Stielow J.B."/>
            <person name="Sun H."/>
            <person name="Kurtzman C.P."/>
            <person name="Blackwell M."/>
            <person name="Grigoriev I.V."/>
            <person name="Jeffries T.W."/>
        </authorList>
    </citation>
    <scope>NUCLEOTIDE SEQUENCE [LARGE SCALE GENOMIC DNA]</scope>
    <source>
        <strain evidence="9">NRRL Y-12698</strain>
    </source>
</reference>
<comment type="subcellular location">
    <subcellularLocation>
        <location evidence="1">Membrane</location>
        <topology evidence="1">Multi-pass membrane protein</topology>
    </subcellularLocation>
</comment>
<dbReference type="PROSITE" id="PS50850">
    <property type="entry name" value="MFS"/>
    <property type="match status" value="1"/>
</dbReference>
<feature type="compositionally biased region" description="Basic and acidic residues" evidence="5">
    <location>
        <begin position="523"/>
        <end position="539"/>
    </location>
</feature>
<feature type="transmembrane region" description="Helical" evidence="6">
    <location>
        <begin position="144"/>
        <end position="165"/>
    </location>
</feature>
<dbReference type="PANTHER" id="PTHR42718">
    <property type="entry name" value="MAJOR FACILITATOR SUPERFAMILY MULTIDRUG TRANSPORTER MFSC"/>
    <property type="match status" value="1"/>
</dbReference>
<dbReference type="EMBL" id="KV454435">
    <property type="protein sequence ID" value="ODQ78573.1"/>
    <property type="molecule type" value="Genomic_DNA"/>
</dbReference>
<name>A0A1E3QLL1_9ASCO</name>
<feature type="transmembrane region" description="Helical" evidence="6">
    <location>
        <begin position="357"/>
        <end position="375"/>
    </location>
</feature>
<evidence type="ECO:0000259" key="7">
    <source>
        <dbReference type="PROSITE" id="PS50850"/>
    </source>
</evidence>
<keyword evidence="2 6" id="KW-0812">Transmembrane</keyword>
<keyword evidence="9" id="KW-1185">Reference proteome</keyword>
<accession>A0A1E3QLL1</accession>
<evidence type="ECO:0000313" key="8">
    <source>
        <dbReference type="EMBL" id="ODQ78573.1"/>
    </source>
</evidence>
<evidence type="ECO:0000256" key="5">
    <source>
        <dbReference type="SAM" id="MobiDB-lite"/>
    </source>
</evidence>
<gene>
    <name evidence="8" type="ORF">BABINDRAFT_162780</name>
</gene>
<dbReference type="Pfam" id="PF07690">
    <property type="entry name" value="MFS_1"/>
    <property type="match status" value="1"/>
</dbReference>
<feature type="transmembrane region" description="Helical" evidence="6">
    <location>
        <begin position="452"/>
        <end position="475"/>
    </location>
</feature>
<dbReference type="OrthoDB" id="2130629at2759"/>
<feature type="transmembrane region" description="Helical" evidence="6">
    <location>
        <begin position="247"/>
        <end position="265"/>
    </location>
</feature>
<dbReference type="GeneID" id="30147388"/>
<feature type="transmembrane region" description="Helical" evidence="6">
    <location>
        <begin position="177"/>
        <end position="198"/>
    </location>
</feature>
<dbReference type="InterPro" id="IPR036259">
    <property type="entry name" value="MFS_trans_sf"/>
</dbReference>
<dbReference type="RefSeq" id="XP_018983901.1">
    <property type="nucleotide sequence ID" value="XM_019129535.1"/>
</dbReference>
<dbReference type="InterPro" id="IPR011701">
    <property type="entry name" value="MFS"/>
</dbReference>
<dbReference type="InterPro" id="IPR005829">
    <property type="entry name" value="Sugar_transporter_CS"/>
</dbReference>
<keyword evidence="3 6" id="KW-1133">Transmembrane helix</keyword>
<sequence length="548" mass="59200">MNDSEGKLSVADTYQKDPEKNDGQEEAGYPGAAEISEARPEVFTSAIQEYMVVMICTLAVAAASISGGCYQMSLEHTGKYFNINGGLLTWAIGANSLAVGAFLLLSGGVADAFGRKNSLIISIILYSVFNLITGFMQSFISLCIFRAFIGIFVSAATPASAGILGASYSPSKRKNRVMACFAAGAPLGYIAGLIVGGIATEYLSWRACHYFLAIVYIFLAPLIYFYVPQDATLDRKTVIAKLKSLDYFGAFLIISSFTLIVFSLTQVDVTQEKWNTLYIIACLVLGIVILGCFVVYEIYIPEDPLLVVELWKNRNFVIAVVCMGFCWMDFNAVLTYYATLYFQYIKDYSPLHTTAVAMPMGVAGVMVNVFAGLTLHLIPGRLLMMASTLSFLAAAIIWATMGYDRSYWSGPFISYVLSVIGADLAYNVVNMVSLSSVAKHLQSRAAGTFNTFIQLSASIGLGVSSAIVSATYPAFGTPEGYANKLGLFKSFKNAYWFGAGCAGAALVLSCFLQVGTAGDQKDAERDAKLQAKAERERSEGLSNKILNA</sequence>
<organism evidence="8 9">
    <name type="scientific">Babjeviella inositovora NRRL Y-12698</name>
    <dbReference type="NCBI Taxonomy" id="984486"/>
    <lineage>
        <taxon>Eukaryota</taxon>
        <taxon>Fungi</taxon>
        <taxon>Dikarya</taxon>
        <taxon>Ascomycota</taxon>
        <taxon>Saccharomycotina</taxon>
        <taxon>Pichiomycetes</taxon>
        <taxon>Serinales incertae sedis</taxon>
        <taxon>Babjeviella</taxon>
    </lineage>
</organism>
<dbReference type="InterPro" id="IPR020846">
    <property type="entry name" value="MFS_dom"/>
</dbReference>
<protein>
    <recommendedName>
        <fullName evidence="7">Major facilitator superfamily (MFS) profile domain-containing protein</fullName>
    </recommendedName>
</protein>
<evidence type="ECO:0000256" key="4">
    <source>
        <dbReference type="ARBA" id="ARBA00023136"/>
    </source>
</evidence>
<evidence type="ECO:0000256" key="6">
    <source>
        <dbReference type="SAM" id="Phobius"/>
    </source>
</evidence>
<evidence type="ECO:0000256" key="1">
    <source>
        <dbReference type="ARBA" id="ARBA00004141"/>
    </source>
</evidence>
<feature type="region of interest" description="Disordered" evidence="5">
    <location>
        <begin position="523"/>
        <end position="548"/>
    </location>
</feature>
<feature type="domain" description="Major facilitator superfamily (MFS) profile" evidence="7">
    <location>
        <begin position="52"/>
        <end position="517"/>
    </location>
</feature>
<evidence type="ECO:0000313" key="9">
    <source>
        <dbReference type="Proteomes" id="UP000094336"/>
    </source>
</evidence>
<feature type="compositionally biased region" description="Basic and acidic residues" evidence="5">
    <location>
        <begin position="14"/>
        <end position="23"/>
    </location>
</feature>
<feature type="region of interest" description="Disordered" evidence="5">
    <location>
        <begin position="1"/>
        <end position="28"/>
    </location>
</feature>
<feature type="transmembrane region" description="Helical" evidence="6">
    <location>
        <begin position="316"/>
        <end position="337"/>
    </location>
</feature>
<dbReference type="Gene3D" id="1.20.1720.10">
    <property type="entry name" value="Multidrug resistance protein D"/>
    <property type="match status" value="1"/>
</dbReference>
<feature type="transmembrane region" description="Helical" evidence="6">
    <location>
        <begin position="210"/>
        <end position="227"/>
    </location>
</feature>
<proteinExistence type="predicted"/>
<evidence type="ECO:0000256" key="2">
    <source>
        <dbReference type="ARBA" id="ARBA00022692"/>
    </source>
</evidence>
<dbReference type="AlphaFoldDB" id="A0A1E3QLL1"/>
<feature type="transmembrane region" description="Helical" evidence="6">
    <location>
        <begin position="382"/>
        <end position="400"/>
    </location>
</feature>
<evidence type="ECO:0000256" key="3">
    <source>
        <dbReference type="ARBA" id="ARBA00022989"/>
    </source>
</evidence>
<dbReference type="SUPFAM" id="SSF103473">
    <property type="entry name" value="MFS general substrate transporter"/>
    <property type="match status" value="1"/>
</dbReference>
<keyword evidence="4 6" id="KW-0472">Membrane</keyword>
<dbReference type="PROSITE" id="PS00216">
    <property type="entry name" value="SUGAR_TRANSPORT_1"/>
    <property type="match status" value="1"/>
</dbReference>
<dbReference type="Proteomes" id="UP000094336">
    <property type="component" value="Unassembled WGS sequence"/>
</dbReference>